<dbReference type="Proteomes" id="UP001595526">
    <property type="component" value="Unassembled WGS sequence"/>
</dbReference>
<dbReference type="PRINTS" id="PR01040">
    <property type="entry name" value="TRNASYNTHTYR"/>
</dbReference>
<keyword evidence="5 8" id="KW-0648">Protein biosynthesis</keyword>
<comment type="similarity">
    <text evidence="8">Belongs to the class-I aminoacyl-tRNA synthetase family. TyrS type 1 subfamily.</text>
</comment>
<evidence type="ECO:0000256" key="5">
    <source>
        <dbReference type="ARBA" id="ARBA00022917"/>
    </source>
</evidence>
<dbReference type="CDD" id="cd00805">
    <property type="entry name" value="TyrRS_core"/>
    <property type="match status" value="1"/>
</dbReference>
<keyword evidence="2 8" id="KW-0547">Nucleotide-binding</keyword>
<dbReference type="Pfam" id="PF22421">
    <property type="entry name" value="SYY_C-terminal"/>
    <property type="match status" value="1"/>
</dbReference>
<dbReference type="InterPro" id="IPR002305">
    <property type="entry name" value="aa-tRNA-synth_Ic"/>
</dbReference>
<dbReference type="SUPFAM" id="SSF55174">
    <property type="entry name" value="Alpha-L RNA-binding motif"/>
    <property type="match status" value="1"/>
</dbReference>
<evidence type="ECO:0000313" key="12">
    <source>
        <dbReference type="Proteomes" id="UP001595526"/>
    </source>
</evidence>
<keyword evidence="12" id="KW-1185">Reference proteome</keyword>
<name>A0ABV7JP55_9SPHI</name>
<dbReference type="InterPro" id="IPR014729">
    <property type="entry name" value="Rossmann-like_a/b/a_fold"/>
</dbReference>
<evidence type="ECO:0000259" key="10">
    <source>
        <dbReference type="Pfam" id="PF22421"/>
    </source>
</evidence>
<feature type="binding site" evidence="8">
    <location>
        <position position="32"/>
    </location>
    <ligand>
        <name>L-tyrosine</name>
        <dbReference type="ChEBI" id="CHEBI:58315"/>
    </ligand>
</feature>
<dbReference type="NCBIfam" id="TIGR00234">
    <property type="entry name" value="tyrS"/>
    <property type="match status" value="1"/>
</dbReference>
<feature type="short sequence motif" description="'HIGH' region" evidence="8">
    <location>
        <begin position="37"/>
        <end position="46"/>
    </location>
</feature>
<sequence>MNFVEELRWRGMLHDIMPETEEQLLKAQTIGYIGFDPTGDSLHVGHLTQLMTLIHFQRAGHRPVALVGGATGMVGDPSGKSVERNLLDEATLNHNVSCLKAQLAKFLDVSDPERGAVMVNNYDWFKDFRFLDFIRDVGKHITVNYMMAKDSVKKRLDGEHGLSFTEFAYQLIQGYDFYYMWKHHGCLLQMGGSDQWGNIVTGTELIRRKDGGTAYALTTQLIKKADGNKFGKTESGAVWLDASKTSPYRYYQFWLNASDEDAKNWIKIFTLKSREEIEAIIAEHDASPHLRVVQKALAKDITIRTHSESDYETAVKTSEFLFGNGPLEFLSGMPHAAVLDIFDGVPQFRIPKDQLAAGINVLDLLAVSSSVFASKGEARKMIQGGGVAVNRSKISDIDQQFQPDHLINDRYLIVQRGKKNYYLIIVE</sequence>
<dbReference type="Gene3D" id="3.40.50.620">
    <property type="entry name" value="HUPs"/>
    <property type="match status" value="1"/>
</dbReference>
<feature type="domain" description="Tyrosine--tRNA ligase SYY-like C-terminal" evidence="10">
    <location>
        <begin position="340"/>
        <end position="424"/>
    </location>
</feature>
<dbReference type="HAMAP" id="MF_02006">
    <property type="entry name" value="Tyr_tRNA_synth_type1"/>
    <property type="match status" value="1"/>
</dbReference>
<evidence type="ECO:0000256" key="1">
    <source>
        <dbReference type="ARBA" id="ARBA00022598"/>
    </source>
</evidence>
<reference evidence="12" key="1">
    <citation type="journal article" date="2019" name="Int. J. Syst. Evol. Microbiol.">
        <title>The Global Catalogue of Microorganisms (GCM) 10K type strain sequencing project: providing services to taxonomists for standard genome sequencing and annotation.</title>
        <authorList>
            <consortium name="The Broad Institute Genomics Platform"/>
            <consortium name="The Broad Institute Genome Sequencing Center for Infectious Disease"/>
            <person name="Wu L."/>
            <person name="Ma J."/>
        </authorList>
    </citation>
    <scope>NUCLEOTIDE SEQUENCE [LARGE SCALE GENOMIC DNA]</scope>
    <source>
        <strain evidence="12">KCTC 52416</strain>
    </source>
</reference>
<dbReference type="InterPro" id="IPR001412">
    <property type="entry name" value="aa-tRNA-synth_I_CS"/>
</dbReference>
<dbReference type="InterPro" id="IPR024107">
    <property type="entry name" value="Tyr-tRNA-ligase_bac_1"/>
</dbReference>
<feature type="short sequence motif" description="'KMSKS' region" evidence="8">
    <location>
        <begin position="229"/>
        <end position="233"/>
    </location>
</feature>
<keyword evidence="3 8" id="KW-0067">ATP-binding</keyword>
<dbReference type="EC" id="6.1.1.1" evidence="8"/>
<evidence type="ECO:0000256" key="8">
    <source>
        <dbReference type="HAMAP-Rule" id="MF_02006"/>
    </source>
</evidence>
<dbReference type="CDD" id="cd00165">
    <property type="entry name" value="S4"/>
    <property type="match status" value="1"/>
</dbReference>
<evidence type="ECO:0000256" key="7">
    <source>
        <dbReference type="ARBA" id="ARBA00048248"/>
    </source>
</evidence>
<keyword evidence="1 8" id="KW-0436">Ligase</keyword>
<proteinExistence type="inferred from homology"/>
<dbReference type="InterPro" id="IPR054608">
    <property type="entry name" value="SYY-like_C"/>
</dbReference>
<protein>
    <recommendedName>
        <fullName evidence="8">Tyrosine--tRNA ligase</fullName>
        <ecNumber evidence="8">6.1.1.1</ecNumber>
    </recommendedName>
    <alternativeName>
        <fullName evidence="8">Tyrosyl-tRNA synthetase</fullName>
        <shortName evidence="8">TyrRS</shortName>
    </alternativeName>
</protein>
<keyword evidence="6 8" id="KW-0030">Aminoacyl-tRNA synthetase</keyword>
<evidence type="ECO:0000256" key="2">
    <source>
        <dbReference type="ARBA" id="ARBA00022741"/>
    </source>
</evidence>
<evidence type="ECO:0000256" key="3">
    <source>
        <dbReference type="ARBA" id="ARBA00022840"/>
    </source>
</evidence>
<evidence type="ECO:0000313" key="11">
    <source>
        <dbReference type="EMBL" id="MFC3198700.1"/>
    </source>
</evidence>
<evidence type="ECO:0000256" key="6">
    <source>
        <dbReference type="ARBA" id="ARBA00023146"/>
    </source>
</evidence>
<feature type="binding site" evidence="8">
    <location>
        <position position="173"/>
    </location>
    <ligand>
        <name>L-tyrosine</name>
        <dbReference type="ChEBI" id="CHEBI:58315"/>
    </ligand>
</feature>
<keyword evidence="8" id="KW-0963">Cytoplasm</keyword>
<comment type="subcellular location">
    <subcellularLocation>
        <location evidence="8">Cytoplasm</location>
    </subcellularLocation>
</comment>
<comment type="subunit">
    <text evidence="8">Homodimer.</text>
</comment>
<dbReference type="Gene3D" id="1.10.240.10">
    <property type="entry name" value="Tyrosyl-Transfer RNA Synthetase"/>
    <property type="match status" value="1"/>
</dbReference>
<comment type="caution">
    <text evidence="11">The sequence shown here is derived from an EMBL/GenBank/DDBJ whole genome shotgun (WGS) entry which is preliminary data.</text>
</comment>
<dbReference type="PROSITE" id="PS00178">
    <property type="entry name" value="AA_TRNA_LIGASE_I"/>
    <property type="match status" value="1"/>
</dbReference>
<evidence type="ECO:0000256" key="4">
    <source>
        <dbReference type="ARBA" id="ARBA00022884"/>
    </source>
</evidence>
<dbReference type="EMBL" id="JBHRTA010000038">
    <property type="protein sequence ID" value="MFC3198700.1"/>
    <property type="molecule type" value="Genomic_DNA"/>
</dbReference>
<dbReference type="PROSITE" id="PS50889">
    <property type="entry name" value="S4"/>
    <property type="match status" value="1"/>
</dbReference>
<accession>A0ABV7JP55</accession>
<comment type="function">
    <text evidence="8">Catalyzes the attachment of tyrosine to tRNA(Tyr) in a two-step reaction: tyrosine is first activated by ATP to form Tyr-AMP and then transferred to the acceptor end of tRNA(Tyr).</text>
</comment>
<dbReference type="RefSeq" id="WP_379023610.1">
    <property type="nucleotide sequence ID" value="NZ_JBHRTA010000038.1"/>
</dbReference>
<dbReference type="InterPro" id="IPR024088">
    <property type="entry name" value="Tyr-tRNA-ligase_bac-type"/>
</dbReference>
<comment type="catalytic activity">
    <reaction evidence="7 8">
        <text>tRNA(Tyr) + L-tyrosine + ATP = L-tyrosyl-tRNA(Tyr) + AMP + diphosphate + H(+)</text>
        <dbReference type="Rhea" id="RHEA:10220"/>
        <dbReference type="Rhea" id="RHEA-COMP:9706"/>
        <dbReference type="Rhea" id="RHEA-COMP:9707"/>
        <dbReference type="ChEBI" id="CHEBI:15378"/>
        <dbReference type="ChEBI" id="CHEBI:30616"/>
        <dbReference type="ChEBI" id="CHEBI:33019"/>
        <dbReference type="ChEBI" id="CHEBI:58315"/>
        <dbReference type="ChEBI" id="CHEBI:78442"/>
        <dbReference type="ChEBI" id="CHEBI:78536"/>
        <dbReference type="ChEBI" id="CHEBI:456215"/>
        <dbReference type="EC" id="6.1.1.1"/>
    </reaction>
</comment>
<dbReference type="InterPro" id="IPR002307">
    <property type="entry name" value="Tyr-tRNA-ligase"/>
</dbReference>
<dbReference type="Gene3D" id="3.10.290.10">
    <property type="entry name" value="RNA-binding S4 domain"/>
    <property type="match status" value="1"/>
</dbReference>
<organism evidence="11 12">
    <name type="scientific">Parapedobacter deserti</name>
    <dbReference type="NCBI Taxonomy" id="1912957"/>
    <lineage>
        <taxon>Bacteria</taxon>
        <taxon>Pseudomonadati</taxon>
        <taxon>Bacteroidota</taxon>
        <taxon>Sphingobacteriia</taxon>
        <taxon>Sphingobacteriales</taxon>
        <taxon>Sphingobacteriaceae</taxon>
        <taxon>Parapedobacter</taxon>
    </lineage>
</organism>
<keyword evidence="4 9" id="KW-0694">RNA-binding</keyword>
<feature type="binding site" evidence="8">
    <location>
        <position position="232"/>
    </location>
    <ligand>
        <name>ATP</name>
        <dbReference type="ChEBI" id="CHEBI:30616"/>
    </ligand>
</feature>
<dbReference type="SUPFAM" id="SSF52374">
    <property type="entry name" value="Nucleotidylyl transferase"/>
    <property type="match status" value="1"/>
</dbReference>
<feature type="binding site" evidence="8">
    <location>
        <position position="169"/>
    </location>
    <ligand>
        <name>L-tyrosine</name>
        <dbReference type="ChEBI" id="CHEBI:58315"/>
    </ligand>
</feature>
<dbReference type="GO" id="GO:0004831">
    <property type="term" value="F:tyrosine-tRNA ligase activity"/>
    <property type="evidence" value="ECO:0007669"/>
    <property type="project" value="UniProtKB-EC"/>
</dbReference>
<dbReference type="PANTHER" id="PTHR11766:SF0">
    <property type="entry name" value="TYROSINE--TRNA LIGASE, MITOCHONDRIAL"/>
    <property type="match status" value="1"/>
</dbReference>
<dbReference type="Pfam" id="PF00579">
    <property type="entry name" value="tRNA-synt_1b"/>
    <property type="match status" value="1"/>
</dbReference>
<gene>
    <name evidence="8 11" type="primary">tyrS</name>
    <name evidence="11" type="ORF">ACFOET_13850</name>
</gene>
<dbReference type="PANTHER" id="PTHR11766">
    <property type="entry name" value="TYROSYL-TRNA SYNTHETASE"/>
    <property type="match status" value="1"/>
</dbReference>
<dbReference type="InterPro" id="IPR036986">
    <property type="entry name" value="S4_RNA-bd_sf"/>
</dbReference>
<evidence type="ECO:0000256" key="9">
    <source>
        <dbReference type="PROSITE-ProRule" id="PRU00182"/>
    </source>
</evidence>